<evidence type="ECO:0000313" key="2">
    <source>
        <dbReference type="EMBL" id="SFG73231.1"/>
    </source>
</evidence>
<proteinExistence type="predicted"/>
<evidence type="ECO:0000259" key="1">
    <source>
        <dbReference type="PROSITE" id="PS51186"/>
    </source>
</evidence>
<accession>A0A1I2UEY6</accession>
<keyword evidence="2" id="KW-0808">Transferase</keyword>
<gene>
    <name evidence="2" type="ORF">SAMN05216175_11255</name>
</gene>
<protein>
    <submittedName>
        <fullName evidence="2">Acetyltransferase (GNAT) domain-containing protein</fullName>
    </submittedName>
</protein>
<reference evidence="3" key="1">
    <citation type="submission" date="2016-10" db="EMBL/GenBank/DDBJ databases">
        <authorList>
            <person name="Varghese N."/>
            <person name="Submissions S."/>
        </authorList>
    </citation>
    <scope>NUCLEOTIDE SEQUENCE [LARGE SCALE GENOMIC DNA]</scope>
    <source>
        <strain evidence="3">CGMCC 1.10971</strain>
    </source>
</reference>
<evidence type="ECO:0000313" key="3">
    <source>
        <dbReference type="Proteomes" id="UP000198623"/>
    </source>
</evidence>
<dbReference type="InterPro" id="IPR016181">
    <property type="entry name" value="Acyl_CoA_acyltransferase"/>
</dbReference>
<keyword evidence="3" id="KW-1185">Reference proteome</keyword>
<dbReference type="STRING" id="1045558.SAMN05216175_11255"/>
<dbReference type="Proteomes" id="UP000198623">
    <property type="component" value="Unassembled WGS sequence"/>
</dbReference>
<dbReference type="AlphaFoldDB" id="A0A1I2UEY6"/>
<feature type="domain" description="N-acetyltransferase" evidence="1">
    <location>
        <begin position="1"/>
        <end position="129"/>
    </location>
</feature>
<name>A0A1I2UEY6_9GAMM</name>
<dbReference type="OrthoDB" id="6120181at2"/>
<sequence length="139" mass="15774">MAEYQVKPLRPEQRPALAQFYKLNHYKGKIKATDNVWLITKDDDQIIGAARLCQQGGLTLLRGVWIEKALRTQGLGSQLLQHLQCAGVLEGCYCFAYLHLEDFYSKHGFCRVTSVPASLHTALERYNRPAVQVLLMVQV</sequence>
<dbReference type="Pfam" id="PF13508">
    <property type="entry name" value="Acetyltransf_7"/>
    <property type="match status" value="1"/>
</dbReference>
<organism evidence="2 3">
    <name type="scientific">Neptunomonas qingdaonensis</name>
    <dbReference type="NCBI Taxonomy" id="1045558"/>
    <lineage>
        <taxon>Bacteria</taxon>
        <taxon>Pseudomonadati</taxon>
        <taxon>Pseudomonadota</taxon>
        <taxon>Gammaproteobacteria</taxon>
        <taxon>Oceanospirillales</taxon>
        <taxon>Oceanospirillaceae</taxon>
        <taxon>Neptunomonas</taxon>
    </lineage>
</organism>
<dbReference type="CDD" id="cd04301">
    <property type="entry name" value="NAT_SF"/>
    <property type="match status" value="1"/>
</dbReference>
<dbReference type="PROSITE" id="PS51186">
    <property type="entry name" value="GNAT"/>
    <property type="match status" value="1"/>
</dbReference>
<dbReference type="Gene3D" id="3.40.630.30">
    <property type="match status" value="1"/>
</dbReference>
<dbReference type="InterPro" id="IPR000182">
    <property type="entry name" value="GNAT_dom"/>
</dbReference>
<dbReference type="GO" id="GO:0016747">
    <property type="term" value="F:acyltransferase activity, transferring groups other than amino-acyl groups"/>
    <property type="evidence" value="ECO:0007669"/>
    <property type="project" value="InterPro"/>
</dbReference>
<dbReference type="RefSeq" id="WP_090729154.1">
    <property type="nucleotide sequence ID" value="NZ_FOOU01000012.1"/>
</dbReference>
<dbReference type="EMBL" id="FOOU01000012">
    <property type="protein sequence ID" value="SFG73231.1"/>
    <property type="molecule type" value="Genomic_DNA"/>
</dbReference>
<dbReference type="SUPFAM" id="SSF55729">
    <property type="entry name" value="Acyl-CoA N-acyltransferases (Nat)"/>
    <property type="match status" value="1"/>
</dbReference>